<dbReference type="SUPFAM" id="SSF52540">
    <property type="entry name" value="P-loop containing nucleoside triphosphate hydrolases"/>
    <property type="match status" value="1"/>
</dbReference>
<dbReference type="RefSeq" id="XP_026054664.1">
    <property type="nucleotide sequence ID" value="XM_026198879.1"/>
</dbReference>
<evidence type="ECO:0000313" key="10">
    <source>
        <dbReference type="RefSeq" id="XP_026054664.1"/>
    </source>
</evidence>
<dbReference type="Pfam" id="PF25683">
    <property type="entry name" value="URGCP_GTPase"/>
    <property type="match status" value="1"/>
</dbReference>
<protein>
    <submittedName>
        <fullName evidence="10">Interferon-induced very large GTPase 1-like</fullName>
    </submittedName>
</protein>
<dbReference type="Pfam" id="PF25496">
    <property type="entry name" value="URGCP"/>
    <property type="match status" value="1"/>
</dbReference>
<dbReference type="AlphaFoldDB" id="A0A6P6J3J0"/>
<dbReference type="OrthoDB" id="1597724at2759"/>
<dbReference type="PANTHER" id="PTHR22796:SF6">
    <property type="entry name" value="INTERFERON-INDUCED VERY LARGE GTPASE 1-RELATED"/>
    <property type="match status" value="1"/>
</dbReference>
<evidence type="ECO:0000256" key="3">
    <source>
        <dbReference type="ARBA" id="ARBA00006828"/>
    </source>
</evidence>
<reference evidence="10" key="1">
    <citation type="submission" date="2025-08" db="UniProtKB">
        <authorList>
            <consortium name="RefSeq"/>
        </authorList>
    </citation>
    <scope>IDENTIFICATION</scope>
    <source>
        <strain evidence="10">Wakin</strain>
        <tissue evidence="10">Muscle</tissue>
    </source>
</reference>
<dbReference type="InterPro" id="IPR030383">
    <property type="entry name" value="G_VLIG_dom"/>
</dbReference>
<dbReference type="Gene3D" id="3.40.50.300">
    <property type="entry name" value="P-loop containing nucleotide triphosphate hydrolases"/>
    <property type="match status" value="1"/>
</dbReference>
<evidence type="ECO:0000256" key="7">
    <source>
        <dbReference type="ARBA" id="ARBA00023242"/>
    </source>
</evidence>
<dbReference type="GO" id="GO:0005737">
    <property type="term" value="C:cytoplasm"/>
    <property type="evidence" value="ECO:0007669"/>
    <property type="project" value="UniProtKB-SubCell"/>
</dbReference>
<dbReference type="KEGG" id="caua:113040576"/>
<evidence type="ECO:0000313" key="9">
    <source>
        <dbReference type="Proteomes" id="UP000515129"/>
    </source>
</evidence>
<dbReference type="PROSITE" id="PS51717">
    <property type="entry name" value="G_VLIG"/>
    <property type="match status" value="1"/>
</dbReference>
<dbReference type="InterPro" id="IPR027417">
    <property type="entry name" value="P-loop_NTPase"/>
</dbReference>
<evidence type="ECO:0000256" key="4">
    <source>
        <dbReference type="ARBA" id="ARBA00022490"/>
    </source>
</evidence>
<evidence type="ECO:0000259" key="8">
    <source>
        <dbReference type="PROSITE" id="PS51717"/>
    </source>
</evidence>
<dbReference type="Proteomes" id="UP000515129">
    <property type="component" value="Chromosome 22"/>
</dbReference>
<evidence type="ECO:0000256" key="1">
    <source>
        <dbReference type="ARBA" id="ARBA00004123"/>
    </source>
</evidence>
<dbReference type="PANTHER" id="PTHR22796">
    <property type="entry name" value="URG4-RELATED"/>
    <property type="match status" value="1"/>
</dbReference>
<name>A0A6P6J3J0_CARAU</name>
<keyword evidence="9" id="KW-1185">Reference proteome</keyword>
<sequence length="1190" mass="136156">MKAYEEITHQEAESADDFKALRIVAEAEKLMLSVNEWSLSDAEKHLRDLLRMRRQIKECTTSFTKWIDIFLSNEALQKFLTNVTTAYADDNIRFLMYLVMETHCHEVKEFPNREQILEWVKGFSEVAKDACFMFTPIQQFSDVLKVLETASEDFLQSSDEDLKVTITCKVTHAINSWLETMKENGLDDLVLLVLSVTKHAGHREDTFHPLLDIQEIYFLTEGLSDVHRKYWEFHKESVLKGQAYSLLTLLTASHRGREICVDKNKSLDAFKQTMKRDINTDLKQIIADFSKHENWKLLEEQLRSMIYGTSELEGNSTLTGISENIEATDSSKTQDAVNADPVDPYPKLNIGLPSQYKELFDRLDLLKYYPAKLSNSNLYNINRLSTCITQTVTEKELWPFFIYRLLTRDVNVRFLCIEPTLQISSKSLSFSLENFCNFKATDVDYVVNEAHIHPMDIYMAVYHCSNDFVRQFIFTQLSKCHFAVPLLVPSLSNQQIELPVWPLQISAITLQATEQSPVTGSVLDTSLPVVTFMRLGTSVTSKSKIMNDMMYKNGHPTFFSRHCRGSTTTRVLLEGVAEISWYLPEGKKSDISESCMAFINLHGDACKHPQQVQFLTGISSVIVLLLPENLSDSAIKERINYFLNCGTPFIALFSGIETTDKRDPNRIAAKNRNEAELIQETLFKINQVLSKGNLNKILKDNFEQGRKQGFIVETEAELKGREKAKVLIDILYGEKMTKGKVTDNKSLGLKDVHLPLQDTLWMQWCIKDKEFHRIQCKKNMSIEQQRAEIAEEKMKIRADQQKKSSENIFMKEFLQYAVSVEENERLYFLNWFKKCLDEALRDNIVDLTQLYNRTWLKYRGASDGERRKYQTYLCELSKRIKHATVGLQHIFREISQLYESHMSVEDSKTIHGIALDKLPEMGVDLMLSGHPLELMDGDVNYVAIDWVSAVLDNLIHKLGDKRVLVLSVVGLQSSGKSTLLNTMFGLDFAVSSGPCTRGAFMHLLPVEEQIRDKLLFDYVLVLDTEGLRSTVTDPDVVVKNDNELATLIIGISDITLVNVMGENLCEVQNILQVCFQAFLKMKNVNIKPSCMFVHQNVSDISAKDKNQGGRIQLIEKLDEISRAAAEEENQVVVGFSDIIKFDVNTDVFYFKNLLEGDPPMAPPNPSYSQNVQELKKRVLSISTWQQNCVQ</sequence>
<keyword evidence="4" id="KW-0963">Cytoplasm</keyword>
<proteinExistence type="inferred from homology"/>
<evidence type="ECO:0000256" key="6">
    <source>
        <dbReference type="ARBA" id="ARBA00023134"/>
    </source>
</evidence>
<comment type="similarity">
    <text evidence="3">Belongs to the TRAFAC class dynamin-like GTPase superfamily. Very large inducible GTPase (VLIG) family.</text>
</comment>
<keyword evidence="7" id="KW-0539">Nucleus</keyword>
<evidence type="ECO:0000256" key="5">
    <source>
        <dbReference type="ARBA" id="ARBA00022741"/>
    </source>
</evidence>
<gene>
    <name evidence="10" type="primary">LOC113040576</name>
</gene>
<dbReference type="GeneID" id="113040576"/>
<organism evidence="9 10">
    <name type="scientific">Carassius auratus</name>
    <name type="common">Goldfish</name>
    <dbReference type="NCBI Taxonomy" id="7957"/>
    <lineage>
        <taxon>Eukaryota</taxon>
        <taxon>Metazoa</taxon>
        <taxon>Chordata</taxon>
        <taxon>Craniata</taxon>
        <taxon>Vertebrata</taxon>
        <taxon>Euteleostomi</taxon>
        <taxon>Actinopterygii</taxon>
        <taxon>Neopterygii</taxon>
        <taxon>Teleostei</taxon>
        <taxon>Ostariophysi</taxon>
        <taxon>Cypriniformes</taxon>
        <taxon>Cyprinidae</taxon>
        <taxon>Cyprininae</taxon>
        <taxon>Carassius</taxon>
    </lineage>
</organism>
<keyword evidence="6" id="KW-0342">GTP-binding</keyword>
<accession>A0A6P6J3J0</accession>
<dbReference type="InterPro" id="IPR057365">
    <property type="entry name" value="URGCP"/>
</dbReference>
<dbReference type="GO" id="GO:0005525">
    <property type="term" value="F:GTP binding"/>
    <property type="evidence" value="ECO:0007669"/>
    <property type="project" value="UniProtKB-KW"/>
</dbReference>
<comment type="subcellular location">
    <subcellularLocation>
        <location evidence="2">Cytoplasm</location>
    </subcellularLocation>
    <subcellularLocation>
        <location evidence="1">Nucleus</location>
    </subcellularLocation>
</comment>
<keyword evidence="5" id="KW-0547">Nucleotide-binding</keyword>
<evidence type="ECO:0000256" key="2">
    <source>
        <dbReference type="ARBA" id="ARBA00004496"/>
    </source>
</evidence>
<dbReference type="GO" id="GO:0005634">
    <property type="term" value="C:nucleus"/>
    <property type="evidence" value="ECO:0007669"/>
    <property type="project" value="UniProtKB-SubCell"/>
</dbReference>
<feature type="domain" description="VLIG-type G" evidence="8">
    <location>
        <begin position="960"/>
        <end position="1190"/>
    </location>
</feature>